<keyword evidence="3" id="KW-0731">Sigma factor</keyword>
<protein>
    <submittedName>
        <fullName evidence="7">RNA polymerase sigma factor</fullName>
    </submittedName>
</protein>
<dbReference type="GO" id="GO:0003677">
    <property type="term" value="F:DNA binding"/>
    <property type="evidence" value="ECO:0007669"/>
    <property type="project" value="InterPro"/>
</dbReference>
<evidence type="ECO:0000256" key="1">
    <source>
        <dbReference type="ARBA" id="ARBA00010641"/>
    </source>
</evidence>
<gene>
    <name evidence="7" type="ORF">CKO21_17440</name>
</gene>
<dbReference type="InterPro" id="IPR013249">
    <property type="entry name" value="RNA_pol_sigma70_r4_t2"/>
</dbReference>
<reference evidence="7" key="1">
    <citation type="submission" date="2017-08" db="EMBL/GenBank/DDBJ databases">
        <authorList>
            <person name="Imhoff J.F."/>
            <person name="Rahn T."/>
            <person name="Kuenzel S."/>
            <person name="Neulinger S.C."/>
        </authorList>
    </citation>
    <scope>NUCLEOTIDE SEQUENCE</scope>
    <source>
        <strain evidence="7">DSM 9154</strain>
    </source>
</reference>
<dbReference type="SUPFAM" id="SSF88659">
    <property type="entry name" value="Sigma3 and sigma4 domains of RNA polymerase sigma factors"/>
    <property type="match status" value="1"/>
</dbReference>
<evidence type="ECO:0000256" key="4">
    <source>
        <dbReference type="ARBA" id="ARBA00023163"/>
    </source>
</evidence>
<evidence type="ECO:0000256" key="3">
    <source>
        <dbReference type="ARBA" id="ARBA00023082"/>
    </source>
</evidence>
<accession>A0A934QMG0</accession>
<dbReference type="InterPro" id="IPR014284">
    <property type="entry name" value="RNA_pol_sigma-70_dom"/>
</dbReference>
<dbReference type="AlphaFoldDB" id="A0A934QMG0"/>
<dbReference type="GO" id="GO:0006352">
    <property type="term" value="P:DNA-templated transcription initiation"/>
    <property type="evidence" value="ECO:0007669"/>
    <property type="project" value="InterPro"/>
</dbReference>
<dbReference type="GO" id="GO:0016987">
    <property type="term" value="F:sigma factor activity"/>
    <property type="evidence" value="ECO:0007669"/>
    <property type="project" value="UniProtKB-KW"/>
</dbReference>
<feature type="domain" description="RNA polymerase sigma-70 region 2" evidence="5">
    <location>
        <begin position="17"/>
        <end position="79"/>
    </location>
</feature>
<dbReference type="NCBIfam" id="TIGR02937">
    <property type="entry name" value="sigma70-ECF"/>
    <property type="match status" value="1"/>
</dbReference>
<feature type="domain" description="RNA polymerase sigma factor 70 region 4 type 2" evidence="6">
    <location>
        <begin position="115"/>
        <end position="165"/>
    </location>
</feature>
<dbReference type="InterPro" id="IPR013324">
    <property type="entry name" value="RNA_pol_sigma_r3/r4-like"/>
</dbReference>
<evidence type="ECO:0000259" key="6">
    <source>
        <dbReference type="Pfam" id="PF08281"/>
    </source>
</evidence>
<keyword evidence="2" id="KW-0805">Transcription regulation</keyword>
<name>A0A934QMG0_9PROT</name>
<dbReference type="EMBL" id="NRRE01000033">
    <property type="protein sequence ID" value="MBK1699030.1"/>
    <property type="molecule type" value="Genomic_DNA"/>
</dbReference>
<dbReference type="PANTHER" id="PTHR43133">
    <property type="entry name" value="RNA POLYMERASE ECF-TYPE SIGMA FACTO"/>
    <property type="match status" value="1"/>
</dbReference>
<dbReference type="InterPro" id="IPR036388">
    <property type="entry name" value="WH-like_DNA-bd_sf"/>
</dbReference>
<keyword evidence="4" id="KW-0804">Transcription</keyword>
<evidence type="ECO:0000256" key="2">
    <source>
        <dbReference type="ARBA" id="ARBA00023015"/>
    </source>
</evidence>
<dbReference type="Pfam" id="PF04542">
    <property type="entry name" value="Sigma70_r2"/>
    <property type="match status" value="1"/>
</dbReference>
<keyword evidence="8" id="KW-1185">Reference proteome</keyword>
<sequence length="175" mass="19769">MASTRHQHLDQVFNGQRPLLLRTLVRMVGNAATAEDLLQETYLRVRAAASERSVEYVQPFIYQTARNLALDHLRGERRRSALIDRRPEAEEIANVAASAPTPETRTRDREMVARLEGTLARLSKRERDVFLRAKLHGWSYAEIAADLGVSKSTVQKDLTAALNACLHSYEGFNEP</sequence>
<evidence type="ECO:0000313" key="7">
    <source>
        <dbReference type="EMBL" id="MBK1699030.1"/>
    </source>
</evidence>
<dbReference type="InterPro" id="IPR039425">
    <property type="entry name" value="RNA_pol_sigma-70-like"/>
</dbReference>
<dbReference type="Gene3D" id="1.10.1740.10">
    <property type="match status" value="1"/>
</dbReference>
<evidence type="ECO:0000259" key="5">
    <source>
        <dbReference type="Pfam" id="PF04542"/>
    </source>
</evidence>
<comment type="similarity">
    <text evidence="1">Belongs to the sigma-70 factor family. ECF subfamily.</text>
</comment>
<dbReference type="RefSeq" id="WP_027289780.1">
    <property type="nucleotide sequence ID" value="NZ_NRRE01000033.1"/>
</dbReference>
<dbReference type="InterPro" id="IPR007627">
    <property type="entry name" value="RNA_pol_sigma70_r2"/>
</dbReference>
<evidence type="ECO:0000313" key="8">
    <source>
        <dbReference type="Proteomes" id="UP000778970"/>
    </source>
</evidence>
<reference evidence="7" key="2">
    <citation type="journal article" date="2020" name="Microorganisms">
        <title>Osmotic Adaptation and Compatible Solute Biosynthesis of Phototrophic Bacteria as Revealed from Genome Analyses.</title>
        <authorList>
            <person name="Imhoff J.F."/>
            <person name="Rahn T."/>
            <person name="Kunzel S."/>
            <person name="Keller A."/>
            <person name="Neulinger S.C."/>
        </authorList>
    </citation>
    <scope>NUCLEOTIDE SEQUENCE</scope>
    <source>
        <strain evidence="7">DSM 9154</strain>
    </source>
</reference>
<dbReference type="InterPro" id="IPR013325">
    <property type="entry name" value="RNA_pol_sigma_r2"/>
</dbReference>
<dbReference type="Gene3D" id="1.10.10.10">
    <property type="entry name" value="Winged helix-like DNA-binding domain superfamily/Winged helix DNA-binding domain"/>
    <property type="match status" value="1"/>
</dbReference>
<dbReference type="Proteomes" id="UP000778970">
    <property type="component" value="Unassembled WGS sequence"/>
</dbReference>
<comment type="caution">
    <text evidence="7">The sequence shown here is derived from an EMBL/GenBank/DDBJ whole genome shotgun (WGS) entry which is preliminary data.</text>
</comment>
<proteinExistence type="inferred from homology"/>
<dbReference type="PANTHER" id="PTHR43133:SF63">
    <property type="entry name" value="RNA POLYMERASE SIGMA FACTOR FECI-RELATED"/>
    <property type="match status" value="1"/>
</dbReference>
<organism evidence="7 8">
    <name type="scientific">Rhodovibrio salinarum</name>
    <dbReference type="NCBI Taxonomy" id="1087"/>
    <lineage>
        <taxon>Bacteria</taxon>
        <taxon>Pseudomonadati</taxon>
        <taxon>Pseudomonadota</taxon>
        <taxon>Alphaproteobacteria</taxon>
        <taxon>Rhodospirillales</taxon>
        <taxon>Rhodovibrionaceae</taxon>
        <taxon>Rhodovibrio</taxon>
    </lineage>
</organism>
<dbReference type="SUPFAM" id="SSF88946">
    <property type="entry name" value="Sigma2 domain of RNA polymerase sigma factors"/>
    <property type="match status" value="1"/>
</dbReference>
<dbReference type="Pfam" id="PF08281">
    <property type="entry name" value="Sigma70_r4_2"/>
    <property type="match status" value="1"/>
</dbReference>